<organism evidence="1 2">
    <name type="scientific">Microctonus aethiopoides</name>
    <dbReference type="NCBI Taxonomy" id="144406"/>
    <lineage>
        <taxon>Eukaryota</taxon>
        <taxon>Metazoa</taxon>
        <taxon>Ecdysozoa</taxon>
        <taxon>Arthropoda</taxon>
        <taxon>Hexapoda</taxon>
        <taxon>Insecta</taxon>
        <taxon>Pterygota</taxon>
        <taxon>Neoptera</taxon>
        <taxon>Endopterygota</taxon>
        <taxon>Hymenoptera</taxon>
        <taxon>Apocrita</taxon>
        <taxon>Ichneumonoidea</taxon>
        <taxon>Braconidae</taxon>
        <taxon>Euphorinae</taxon>
        <taxon>Microctonus</taxon>
    </lineage>
</organism>
<proteinExistence type="predicted"/>
<dbReference type="Proteomes" id="UP001168990">
    <property type="component" value="Unassembled WGS sequence"/>
</dbReference>
<reference evidence="1" key="1">
    <citation type="journal article" date="2023" name="bioRxiv">
        <title>Scaffold-level genome assemblies of two parasitoid biocontrol wasps reveal the parthenogenesis mechanism and an associated novel virus.</title>
        <authorList>
            <person name="Inwood S."/>
            <person name="Skelly J."/>
            <person name="Guhlin J."/>
            <person name="Harrop T."/>
            <person name="Goldson S."/>
            <person name="Dearden P."/>
        </authorList>
    </citation>
    <scope>NUCLEOTIDE SEQUENCE</scope>
    <source>
        <strain evidence="1">Irish</strain>
        <tissue evidence="1">Whole body</tissue>
    </source>
</reference>
<comment type="caution">
    <text evidence="1">The sequence shown here is derived from an EMBL/GenBank/DDBJ whole genome shotgun (WGS) entry which is preliminary data.</text>
</comment>
<keyword evidence="2" id="KW-1185">Reference proteome</keyword>
<sequence length="109" mass="12635">MFWTVENGHVKDSHNVTKVRLSIGQKGFRSEVLLLHDNVKHHTAAVTQRKLAGSEQRFTTSEKVQQFVYNRFLSVQYVPCNTYPRNFMILASKNYQTVGRCVSIKWATM</sequence>
<name>A0AA39C9J6_9HYME</name>
<accession>A0AA39C9J6</accession>
<evidence type="ECO:0000313" key="2">
    <source>
        <dbReference type="Proteomes" id="UP001168990"/>
    </source>
</evidence>
<evidence type="ECO:0000313" key="1">
    <source>
        <dbReference type="EMBL" id="KAK0160421.1"/>
    </source>
</evidence>
<gene>
    <name evidence="1" type="ORF">PV328_007832</name>
</gene>
<reference evidence="1" key="2">
    <citation type="submission" date="2023-03" db="EMBL/GenBank/DDBJ databases">
        <authorList>
            <person name="Inwood S.N."/>
            <person name="Skelly J.G."/>
            <person name="Guhlin J."/>
            <person name="Harrop T.W.R."/>
            <person name="Goldson S.G."/>
            <person name="Dearden P.K."/>
        </authorList>
    </citation>
    <scope>NUCLEOTIDE SEQUENCE</scope>
    <source>
        <strain evidence="1">Irish</strain>
        <tissue evidence="1">Whole body</tissue>
    </source>
</reference>
<protein>
    <submittedName>
        <fullName evidence="1">Uncharacterized protein</fullName>
    </submittedName>
</protein>
<dbReference type="EMBL" id="JAQQBS010001423">
    <property type="protein sequence ID" value="KAK0160421.1"/>
    <property type="molecule type" value="Genomic_DNA"/>
</dbReference>
<dbReference type="AlphaFoldDB" id="A0AA39C9J6"/>